<accession>V5BZI7</accession>
<reference evidence="2 3" key="1">
    <citation type="journal article" date="2013" name="Genome Announc.">
        <title>Draft Genome Sequence of the Methanotrophic Gammaproteobacterium Methyloglobulus morosus DSM 22980 Strain KoM1.</title>
        <authorList>
            <person name="Poehlein A."/>
            <person name="Deutzmann J.S."/>
            <person name="Daniel R."/>
            <person name="Simeonova D.D."/>
        </authorList>
    </citation>
    <scope>NUCLEOTIDE SEQUENCE [LARGE SCALE GENOMIC DNA]</scope>
    <source>
        <strain evidence="2 3">KoM1</strain>
    </source>
</reference>
<evidence type="ECO:0000313" key="2">
    <source>
        <dbReference type="EMBL" id="ESS73239.1"/>
    </source>
</evidence>
<proteinExistence type="predicted"/>
<feature type="region of interest" description="Disordered" evidence="1">
    <location>
        <begin position="119"/>
        <end position="144"/>
    </location>
</feature>
<organism evidence="2 3">
    <name type="scientific">Methyloglobulus morosus KoM1</name>
    <dbReference type="NCBI Taxonomy" id="1116472"/>
    <lineage>
        <taxon>Bacteria</taxon>
        <taxon>Pseudomonadati</taxon>
        <taxon>Pseudomonadota</taxon>
        <taxon>Gammaproteobacteria</taxon>
        <taxon>Methylococcales</taxon>
        <taxon>Methylococcaceae</taxon>
        <taxon>Methyloglobulus</taxon>
    </lineage>
</organism>
<evidence type="ECO:0000256" key="1">
    <source>
        <dbReference type="SAM" id="MobiDB-lite"/>
    </source>
</evidence>
<dbReference type="AlphaFoldDB" id="V5BZI7"/>
<dbReference type="STRING" id="1116472.MGMO_29c00100"/>
<evidence type="ECO:0000313" key="3">
    <source>
        <dbReference type="Proteomes" id="UP000017842"/>
    </source>
</evidence>
<name>V5BZI7_9GAMM</name>
<protein>
    <submittedName>
        <fullName evidence="2">Uncharacterized protein</fullName>
    </submittedName>
</protein>
<dbReference type="eggNOG" id="ENOG502ZIB2">
    <property type="taxonomic scope" value="Bacteria"/>
</dbReference>
<dbReference type="EMBL" id="AYLO01000029">
    <property type="protein sequence ID" value="ESS73239.1"/>
    <property type="molecule type" value="Genomic_DNA"/>
</dbReference>
<dbReference type="Proteomes" id="UP000017842">
    <property type="component" value="Unassembled WGS sequence"/>
</dbReference>
<sequence>MDSRAVKTMMLFLQGPCRGVAYVVVNAEDADLDIFDGDLPDSKKLVEQFTLENKQKPALVVSLQDFAAEGILCLKKPIKASEMLLALEQAKTTIDKLSKTPADGAASPAAGITMDAHAGQGTEAKGNGVKPSVSNLPERNKTSKHQTALLLDERSFHKNFDTFKDFDINDPTQAIAASYNPKNFFQGFFQAALTVAKSNKQIMLLESNWLPITLFPRTQEIWLDAGDQELKGFAGIKLNRKIMEAELFLSRVDPEMVTLDKALDKFQSIENFLWKLTCWTSNGHYPQDIDYRFPVYLKNWPNFTRLLVTPHALRISALLIKGPRTMDNIARALNIKIQYVFMFVSAAHAIGLAGQVKRLADSLVEAPEIKHSAYHRVLKHLASKLRSR</sequence>
<gene>
    <name evidence="2" type="ORF">MGMO_29c00100</name>
</gene>
<comment type="caution">
    <text evidence="2">The sequence shown here is derived from an EMBL/GenBank/DDBJ whole genome shotgun (WGS) entry which is preliminary data.</text>
</comment>
<keyword evidence="3" id="KW-1185">Reference proteome</keyword>